<dbReference type="GO" id="GO:0052689">
    <property type="term" value="F:carboxylic ester hydrolase activity"/>
    <property type="evidence" value="ECO:0007669"/>
    <property type="project" value="InterPro"/>
</dbReference>
<evidence type="ECO:0000259" key="2">
    <source>
        <dbReference type="Pfam" id="PF17996"/>
    </source>
</evidence>
<sequence length="350" mass="38571">MVLTINCQNHSSSSSSETVIDISNSDIYYTGRMDTTNPDYYTFEWSGCQITLTFTGTKSIKVVLDSAGDNWFDVIINNALYGAFNVSSTPRQMYNIIGQNNLNPSQTYTLVLSKRTEASFGPVRFYGFVVDSTCSTKQYSPPTNRKIEFIGDSITCGYGDLGTSPCPFTPDTENNYVTYGAIIARELQAELYLEAWSGKGVVRNYGSPTSTSTQTMPDLYPYILPTDTTTNWDFDLFQPDAVVINLGTNDYSTQPAPSQEVFQNGYISFVNSLKSNYPNKPEFFLVCGPMIGQPCCQYVKNVSSIVGATYIDLEGILTSDDIGCNGHPNEQGHSIMASIASPIIQKTLGW</sequence>
<dbReference type="Pfam" id="PF17996">
    <property type="entry name" value="CE2_N"/>
    <property type="match status" value="1"/>
</dbReference>
<dbReference type="OMA" id="TWPGTGV"/>
<dbReference type="Proteomes" id="UP000001064">
    <property type="component" value="Unassembled WGS sequence"/>
</dbReference>
<feature type="domain" description="Carbohydrate esterase 2 N-terminal" evidence="2">
    <location>
        <begin position="29"/>
        <end position="132"/>
    </location>
</feature>
<dbReference type="InterPro" id="IPR052762">
    <property type="entry name" value="PCW_deacetylase/CE"/>
</dbReference>
<dbReference type="InterPro" id="IPR013830">
    <property type="entry name" value="SGNH_hydro"/>
</dbReference>
<proteinExistence type="predicted"/>
<protein>
    <recommendedName>
        <fullName evidence="5">Carbohydrate esterase 2 N-terminal domain-containing protein</fullName>
    </recommendedName>
</protein>
<keyword evidence="4" id="KW-1185">Reference proteome</keyword>
<dbReference type="InterPro" id="IPR037461">
    <property type="entry name" value="CtCE2-like_dom"/>
</dbReference>
<dbReference type="InterPro" id="IPR040794">
    <property type="entry name" value="CE2_N"/>
</dbReference>
<dbReference type="Pfam" id="PF13472">
    <property type="entry name" value="Lipase_GDSL_2"/>
    <property type="match status" value="1"/>
</dbReference>
<dbReference type="Gene3D" id="3.40.50.1110">
    <property type="entry name" value="SGNH hydrolase"/>
    <property type="match status" value="1"/>
</dbReference>
<dbReference type="InterPro" id="IPR036514">
    <property type="entry name" value="SGNH_hydro_sf"/>
</dbReference>
<dbReference type="Gene3D" id="2.60.120.260">
    <property type="entry name" value="Galactose-binding domain-like"/>
    <property type="match status" value="1"/>
</dbReference>
<dbReference type="AlphaFoldDB" id="F0ZTA6"/>
<dbReference type="InParanoid" id="F0ZTA6"/>
<dbReference type="CDD" id="cd01831">
    <property type="entry name" value="Endoglucanase_E_like"/>
    <property type="match status" value="1"/>
</dbReference>
<evidence type="ECO:0000313" key="4">
    <source>
        <dbReference type="Proteomes" id="UP000001064"/>
    </source>
</evidence>
<evidence type="ECO:0000259" key="1">
    <source>
        <dbReference type="Pfam" id="PF13472"/>
    </source>
</evidence>
<feature type="domain" description="SGNH hydrolase-type esterase" evidence="1">
    <location>
        <begin position="149"/>
        <end position="334"/>
    </location>
</feature>
<name>F0ZTA6_DICPU</name>
<dbReference type="OrthoDB" id="30833at2759"/>
<evidence type="ECO:0008006" key="5">
    <source>
        <dbReference type="Google" id="ProtNLM"/>
    </source>
</evidence>
<dbReference type="KEGG" id="dpp:DICPUDRAFT_37730"/>
<accession>F0ZTA6</accession>
<gene>
    <name evidence="3" type="ORF">DICPUDRAFT_37730</name>
</gene>
<dbReference type="RefSeq" id="XP_003290646.1">
    <property type="nucleotide sequence ID" value="XM_003290598.1"/>
</dbReference>
<dbReference type="eggNOG" id="ENOG502S3T0">
    <property type="taxonomic scope" value="Eukaryota"/>
</dbReference>
<dbReference type="PANTHER" id="PTHR37834:SF2">
    <property type="entry name" value="ESTERASE, SGNH HYDROLASE-TYPE"/>
    <property type="match status" value="1"/>
</dbReference>
<evidence type="ECO:0000313" key="3">
    <source>
        <dbReference type="EMBL" id="EGC32823.1"/>
    </source>
</evidence>
<dbReference type="GeneID" id="10508194"/>
<dbReference type="PANTHER" id="PTHR37834">
    <property type="entry name" value="GDSL-LIKE LIPASE/ACYLHYDROLASE DOMAIN PROTEIN (AFU_ORTHOLOGUE AFUA_2G00620)"/>
    <property type="match status" value="1"/>
</dbReference>
<dbReference type="STRING" id="5786.F0ZTA6"/>
<organism evidence="3 4">
    <name type="scientific">Dictyostelium purpureum</name>
    <name type="common">Slime mold</name>
    <dbReference type="NCBI Taxonomy" id="5786"/>
    <lineage>
        <taxon>Eukaryota</taxon>
        <taxon>Amoebozoa</taxon>
        <taxon>Evosea</taxon>
        <taxon>Eumycetozoa</taxon>
        <taxon>Dictyostelia</taxon>
        <taxon>Dictyosteliales</taxon>
        <taxon>Dictyosteliaceae</taxon>
        <taxon>Dictyostelium</taxon>
    </lineage>
</organism>
<dbReference type="SUPFAM" id="SSF52266">
    <property type="entry name" value="SGNH hydrolase"/>
    <property type="match status" value="1"/>
</dbReference>
<dbReference type="EMBL" id="GL871172">
    <property type="protein sequence ID" value="EGC32823.1"/>
    <property type="molecule type" value="Genomic_DNA"/>
</dbReference>
<reference evidence="4" key="1">
    <citation type="journal article" date="2011" name="Genome Biol.">
        <title>Comparative genomics of the social amoebae Dictyostelium discoideum and Dictyostelium purpureum.</title>
        <authorList>
            <consortium name="US DOE Joint Genome Institute (JGI-PGF)"/>
            <person name="Sucgang R."/>
            <person name="Kuo A."/>
            <person name="Tian X."/>
            <person name="Salerno W."/>
            <person name="Parikh A."/>
            <person name="Feasley C.L."/>
            <person name="Dalin E."/>
            <person name="Tu H."/>
            <person name="Huang E."/>
            <person name="Barry K."/>
            <person name="Lindquist E."/>
            <person name="Shapiro H."/>
            <person name="Bruce D."/>
            <person name="Schmutz J."/>
            <person name="Salamov A."/>
            <person name="Fey P."/>
            <person name="Gaudet P."/>
            <person name="Anjard C."/>
            <person name="Babu M.M."/>
            <person name="Basu S."/>
            <person name="Bushmanova Y."/>
            <person name="van der Wel H."/>
            <person name="Katoh-Kurasawa M."/>
            <person name="Dinh C."/>
            <person name="Coutinho P.M."/>
            <person name="Saito T."/>
            <person name="Elias M."/>
            <person name="Schaap P."/>
            <person name="Kay R.R."/>
            <person name="Henrissat B."/>
            <person name="Eichinger L."/>
            <person name="Rivero F."/>
            <person name="Putnam N.H."/>
            <person name="West C.M."/>
            <person name="Loomis W.F."/>
            <person name="Chisholm R.L."/>
            <person name="Shaulsky G."/>
            <person name="Strassmann J.E."/>
            <person name="Queller D.C."/>
            <person name="Kuspa A."/>
            <person name="Grigoriev I.V."/>
        </authorList>
    </citation>
    <scope>NUCLEOTIDE SEQUENCE [LARGE SCALE GENOMIC DNA]</scope>
    <source>
        <strain evidence="4">QSDP1</strain>
    </source>
</reference>
<dbReference type="FunCoup" id="F0ZTA6">
    <property type="interactions" value="1"/>
</dbReference>
<dbReference type="VEuPathDB" id="AmoebaDB:DICPUDRAFT_37730"/>